<evidence type="ECO:0000313" key="3">
    <source>
        <dbReference type="Proteomes" id="UP001140949"/>
    </source>
</evidence>
<name>A0AAX6DVG4_IRIPA</name>
<dbReference type="EMBL" id="JANAVB010041814">
    <property type="protein sequence ID" value="KAJ6795780.1"/>
    <property type="molecule type" value="Genomic_DNA"/>
</dbReference>
<gene>
    <name evidence="2" type="ORF">M6B38_224465</name>
</gene>
<dbReference type="AlphaFoldDB" id="A0AAX6DVG4"/>
<proteinExistence type="predicted"/>
<dbReference type="Proteomes" id="UP001140949">
    <property type="component" value="Unassembled WGS sequence"/>
</dbReference>
<protein>
    <submittedName>
        <fullName evidence="2">Pollen-specific leucine-rich repeat extensin-like protein 3</fullName>
    </submittedName>
</protein>
<keyword evidence="3" id="KW-1185">Reference proteome</keyword>
<accession>A0AAX6DVG4</accession>
<sequence length="99" mass="11133">MRRRPAARGRTRHPAALVAQRGRAVARHRPAAVRKFARQQQLRFERAHAGATAAVAVGDDPPYAGRTLRRLSLAANVLRDAPSRRFVRFERDPVVTRAF</sequence>
<comment type="caution">
    <text evidence="2">The sequence shown here is derived from an EMBL/GenBank/DDBJ whole genome shotgun (WGS) entry which is preliminary data.</text>
</comment>
<reference evidence="2" key="2">
    <citation type="submission" date="2023-04" db="EMBL/GenBank/DDBJ databases">
        <authorList>
            <person name="Bruccoleri R.E."/>
            <person name="Oakeley E.J."/>
            <person name="Faust A.-M."/>
            <person name="Dessus-Babus S."/>
            <person name="Altorfer M."/>
            <person name="Burckhardt D."/>
            <person name="Oertli M."/>
            <person name="Naumann U."/>
            <person name="Petersen F."/>
            <person name="Wong J."/>
        </authorList>
    </citation>
    <scope>NUCLEOTIDE SEQUENCE</scope>
    <source>
        <strain evidence="2">GSM-AAB239-AS_SAM_17_03QT</strain>
        <tissue evidence="2">Leaf</tissue>
    </source>
</reference>
<evidence type="ECO:0000313" key="2">
    <source>
        <dbReference type="EMBL" id="KAJ6795780.1"/>
    </source>
</evidence>
<reference evidence="2" key="1">
    <citation type="journal article" date="2023" name="GigaByte">
        <title>Genome assembly of the bearded iris, Iris pallida Lam.</title>
        <authorList>
            <person name="Bruccoleri R.E."/>
            <person name="Oakeley E.J."/>
            <person name="Faust A.M.E."/>
            <person name="Altorfer M."/>
            <person name="Dessus-Babus S."/>
            <person name="Burckhardt D."/>
            <person name="Oertli M."/>
            <person name="Naumann U."/>
            <person name="Petersen F."/>
            <person name="Wong J."/>
        </authorList>
    </citation>
    <scope>NUCLEOTIDE SEQUENCE</scope>
    <source>
        <strain evidence="2">GSM-AAB239-AS_SAM_17_03QT</strain>
    </source>
</reference>
<feature type="compositionally biased region" description="Basic residues" evidence="1">
    <location>
        <begin position="1"/>
        <end position="13"/>
    </location>
</feature>
<organism evidence="2 3">
    <name type="scientific">Iris pallida</name>
    <name type="common">Sweet iris</name>
    <dbReference type="NCBI Taxonomy" id="29817"/>
    <lineage>
        <taxon>Eukaryota</taxon>
        <taxon>Viridiplantae</taxon>
        <taxon>Streptophyta</taxon>
        <taxon>Embryophyta</taxon>
        <taxon>Tracheophyta</taxon>
        <taxon>Spermatophyta</taxon>
        <taxon>Magnoliopsida</taxon>
        <taxon>Liliopsida</taxon>
        <taxon>Asparagales</taxon>
        <taxon>Iridaceae</taxon>
        <taxon>Iridoideae</taxon>
        <taxon>Irideae</taxon>
        <taxon>Iris</taxon>
    </lineage>
</organism>
<evidence type="ECO:0000256" key="1">
    <source>
        <dbReference type="SAM" id="MobiDB-lite"/>
    </source>
</evidence>
<feature type="region of interest" description="Disordered" evidence="1">
    <location>
        <begin position="1"/>
        <end position="24"/>
    </location>
</feature>